<evidence type="ECO:0000313" key="3">
    <source>
        <dbReference type="Proteomes" id="UP001188597"/>
    </source>
</evidence>
<gene>
    <name evidence="2" type="ORF">RJ639_031504</name>
</gene>
<comment type="caution">
    <text evidence="2">The sequence shown here is derived from an EMBL/GenBank/DDBJ whole genome shotgun (WGS) entry which is preliminary data.</text>
</comment>
<organism evidence="2 3">
    <name type="scientific">Escallonia herrerae</name>
    <dbReference type="NCBI Taxonomy" id="1293975"/>
    <lineage>
        <taxon>Eukaryota</taxon>
        <taxon>Viridiplantae</taxon>
        <taxon>Streptophyta</taxon>
        <taxon>Embryophyta</taxon>
        <taxon>Tracheophyta</taxon>
        <taxon>Spermatophyta</taxon>
        <taxon>Magnoliopsida</taxon>
        <taxon>eudicotyledons</taxon>
        <taxon>Gunneridae</taxon>
        <taxon>Pentapetalae</taxon>
        <taxon>asterids</taxon>
        <taxon>campanulids</taxon>
        <taxon>Escalloniales</taxon>
        <taxon>Escalloniaceae</taxon>
        <taxon>Escallonia</taxon>
    </lineage>
</organism>
<dbReference type="PANTHER" id="PTHR31579">
    <property type="entry name" value="OS03G0796600 PROTEIN"/>
    <property type="match status" value="1"/>
</dbReference>
<feature type="region of interest" description="Disordered" evidence="1">
    <location>
        <begin position="302"/>
        <end position="369"/>
    </location>
</feature>
<evidence type="ECO:0000313" key="2">
    <source>
        <dbReference type="EMBL" id="KAK3036886.1"/>
    </source>
</evidence>
<feature type="region of interest" description="Disordered" evidence="1">
    <location>
        <begin position="45"/>
        <end position="72"/>
    </location>
</feature>
<protein>
    <submittedName>
        <fullName evidence="2">Uncharacterized protein</fullName>
    </submittedName>
</protein>
<dbReference type="Pfam" id="PF04720">
    <property type="entry name" value="PDDEXK_6"/>
    <property type="match status" value="1"/>
</dbReference>
<dbReference type="EMBL" id="JAVXUP010000135">
    <property type="protein sequence ID" value="KAK3036886.1"/>
    <property type="molecule type" value="Genomic_DNA"/>
</dbReference>
<proteinExistence type="predicted"/>
<evidence type="ECO:0000256" key="1">
    <source>
        <dbReference type="SAM" id="MobiDB-lite"/>
    </source>
</evidence>
<keyword evidence="3" id="KW-1185">Reference proteome</keyword>
<dbReference type="NCBIfam" id="TIGR01615">
    <property type="entry name" value="A_thal_3542"/>
    <property type="match status" value="1"/>
</dbReference>
<accession>A0AA89BMG6</accession>
<dbReference type="PANTHER" id="PTHR31579:SF14">
    <property type="entry name" value="RNA POLYMERASE SUBUNIT BETA-BETA PROTEIN, PUTATIVE (DUF506)-RELATED"/>
    <property type="match status" value="1"/>
</dbReference>
<dbReference type="InterPro" id="IPR006502">
    <property type="entry name" value="PDDEXK-like"/>
</dbReference>
<dbReference type="AlphaFoldDB" id="A0AA89BMG6"/>
<reference evidence="2" key="1">
    <citation type="submission" date="2022-12" db="EMBL/GenBank/DDBJ databases">
        <title>Draft genome assemblies for two species of Escallonia (Escalloniales).</title>
        <authorList>
            <person name="Chanderbali A."/>
            <person name="Dervinis C."/>
            <person name="Anghel I."/>
            <person name="Soltis D."/>
            <person name="Soltis P."/>
            <person name="Zapata F."/>
        </authorList>
    </citation>
    <scope>NUCLEOTIDE SEQUENCE</scope>
    <source>
        <strain evidence="2">UCBG64.0493</strain>
        <tissue evidence="2">Leaf</tissue>
    </source>
</reference>
<dbReference type="Proteomes" id="UP001188597">
    <property type="component" value="Unassembled WGS sequence"/>
</dbReference>
<sequence>MPFPMKIQPIDFSSPVESKRSEPVPLKPAAKWRFKRLFERQFPSVLKTSAPEKGTGGKELQSQCNKDGGSDEFEPSSVCLDKMVENFMEESNDKPSAIGRCDRHRCNCFNGNCNESSDDEMDSFSCFGESNYPSSADTCDFLKSLVPCASVTERNLLADTAKLIEKNKISKLKDDFCRKTVADGLISLGYDASVCSSRWEKSASYPAGGYEYVDVMVEGERLIIDVEFRSEFEIARSTKAYKAVLQTLPLIFVGKADRLQRIVHVVSDAAKQSLKKKGMPVPPWRKADYVKAKWLSPHTRIKPSLTETNPKPDIEEPMTGKRSFSGKTDGDDHGDAPVFRMPDSSDGEEEKNVVKKGWEPPEVKPKGSQAGFKMVTGLASIIKDA</sequence>
<feature type="compositionally biased region" description="Basic and acidic residues" evidence="1">
    <location>
        <begin position="350"/>
        <end position="365"/>
    </location>
</feature>
<name>A0AA89BMG6_9ASTE</name>